<dbReference type="GO" id="GO:0005886">
    <property type="term" value="C:plasma membrane"/>
    <property type="evidence" value="ECO:0007669"/>
    <property type="project" value="UniProtKB-SubCell"/>
</dbReference>
<dbReference type="RefSeq" id="WP_012468850.1">
    <property type="nucleotide sequence ID" value="NC_010814.1"/>
</dbReference>
<dbReference type="HOGENOM" id="CLU_049421_4_0_7"/>
<keyword evidence="5" id="KW-0472">Membrane</keyword>
<dbReference type="EMBL" id="CP001089">
    <property type="protein sequence ID" value="ACD94494.1"/>
    <property type="molecule type" value="Genomic_DNA"/>
</dbReference>
<dbReference type="GO" id="GO:0016746">
    <property type="term" value="F:acyltransferase activity"/>
    <property type="evidence" value="ECO:0007669"/>
    <property type="project" value="UniProtKB-KW"/>
</dbReference>
<proteinExistence type="predicted"/>
<sequence length="303" mass="34967">MKKIVWMLQVAVLYGFTWVVALVPERLSERFGVWTGLLLRRILGSRRRIAEENISRVLEHMRAQPEWTCTIPTAEGIAREVFCNLGRSLVETCRLYHGKGGGLIDRIEVRGREYYDAARAQGKGIIFLTGHCGNWELVALAYARLFKEPLSVVARRQNNPYLNTMVERMRQHYDNSVIYKDNALKNMITVIRRNGTVGLLVDQTVFPEEGYLVDFLGRPAWASKAPVLIARKTGVPIVPAFIHREAGRHVIEIHPPLQFEGSADEQGWCDDVKTYSRIIERFIVAHPTEWYWVHRRWKRTEGL</sequence>
<dbReference type="PIRSF" id="PIRSF026649">
    <property type="entry name" value="MsbB"/>
    <property type="match status" value="1"/>
</dbReference>
<comment type="subcellular location">
    <subcellularLocation>
        <location evidence="1">Cell inner membrane</location>
    </subcellularLocation>
</comment>
<dbReference type="STRING" id="398767.Glov_0768"/>
<evidence type="ECO:0000313" key="8">
    <source>
        <dbReference type="Proteomes" id="UP000002420"/>
    </source>
</evidence>
<keyword evidence="4 7" id="KW-0808">Transferase</keyword>
<evidence type="ECO:0000256" key="6">
    <source>
        <dbReference type="ARBA" id="ARBA00023315"/>
    </source>
</evidence>
<keyword evidence="2" id="KW-1003">Cell membrane</keyword>
<name>B3E4H9_TRIL1</name>
<dbReference type="KEGG" id="glo:Glov_0768"/>
<dbReference type="OrthoDB" id="9803456at2"/>
<evidence type="ECO:0000313" key="7">
    <source>
        <dbReference type="EMBL" id="ACD94494.1"/>
    </source>
</evidence>
<keyword evidence="6 7" id="KW-0012">Acyltransferase</keyword>
<evidence type="ECO:0000256" key="3">
    <source>
        <dbReference type="ARBA" id="ARBA00022519"/>
    </source>
</evidence>
<evidence type="ECO:0000256" key="4">
    <source>
        <dbReference type="ARBA" id="ARBA00022679"/>
    </source>
</evidence>
<evidence type="ECO:0000256" key="1">
    <source>
        <dbReference type="ARBA" id="ARBA00004533"/>
    </source>
</evidence>
<reference evidence="7 8" key="1">
    <citation type="submission" date="2008-05" db="EMBL/GenBank/DDBJ databases">
        <title>Complete sequence of chromosome of Geobacter lovleyi SZ.</title>
        <authorList>
            <consortium name="US DOE Joint Genome Institute"/>
            <person name="Lucas S."/>
            <person name="Copeland A."/>
            <person name="Lapidus A."/>
            <person name="Glavina del Rio T."/>
            <person name="Dalin E."/>
            <person name="Tice H."/>
            <person name="Bruce D."/>
            <person name="Goodwin L."/>
            <person name="Pitluck S."/>
            <person name="Chertkov O."/>
            <person name="Meincke L."/>
            <person name="Brettin T."/>
            <person name="Detter J.C."/>
            <person name="Han C."/>
            <person name="Tapia R."/>
            <person name="Kuske C.R."/>
            <person name="Schmutz J."/>
            <person name="Larimer F."/>
            <person name="Land M."/>
            <person name="Hauser L."/>
            <person name="Kyrpides N."/>
            <person name="Mikhailova N."/>
            <person name="Sung Y."/>
            <person name="Fletcher K.E."/>
            <person name="Ritalahti K.M."/>
            <person name="Loeffler F.E."/>
            <person name="Richardson P."/>
        </authorList>
    </citation>
    <scope>NUCLEOTIDE SEQUENCE [LARGE SCALE GENOMIC DNA]</scope>
    <source>
        <strain evidence="8">ATCC BAA-1151 / DSM 17278 / SZ</strain>
    </source>
</reference>
<keyword evidence="3" id="KW-0997">Cell inner membrane</keyword>
<dbReference type="AlphaFoldDB" id="B3E4H9"/>
<keyword evidence="8" id="KW-1185">Reference proteome</keyword>
<dbReference type="Pfam" id="PF03279">
    <property type="entry name" value="Lip_A_acyltrans"/>
    <property type="match status" value="1"/>
</dbReference>
<accession>B3E4H9</accession>
<dbReference type="PANTHER" id="PTHR30606">
    <property type="entry name" value="LIPID A BIOSYNTHESIS LAUROYL ACYLTRANSFERASE"/>
    <property type="match status" value="1"/>
</dbReference>
<dbReference type="GO" id="GO:0009247">
    <property type="term" value="P:glycolipid biosynthetic process"/>
    <property type="evidence" value="ECO:0007669"/>
    <property type="project" value="UniProtKB-ARBA"/>
</dbReference>
<dbReference type="eggNOG" id="COG1560">
    <property type="taxonomic scope" value="Bacteria"/>
</dbReference>
<gene>
    <name evidence="7" type="ordered locus">Glov_0768</name>
</gene>
<dbReference type="InterPro" id="IPR004960">
    <property type="entry name" value="LipA_acyltrans"/>
</dbReference>
<evidence type="ECO:0000256" key="5">
    <source>
        <dbReference type="ARBA" id="ARBA00023136"/>
    </source>
</evidence>
<organism evidence="7 8">
    <name type="scientific">Trichlorobacter lovleyi (strain ATCC BAA-1151 / DSM 17278 / SZ)</name>
    <name type="common">Geobacter lovleyi</name>
    <dbReference type="NCBI Taxonomy" id="398767"/>
    <lineage>
        <taxon>Bacteria</taxon>
        <taxon>Pseudomonadati</taxon>
        <taxon>Thermodesulfobacteriota</taxon>
        <taxon>Desulfuromonadia</taxon>
        <taxon>Geobacterales</taxon>
        <taxon>Geobacteraceae</taxon>
        <taxon>Trichlorobacter</taxon>
    </lineage>
</organism>
<protein>
    <submittedName>
        <fullName evidence="7">Lipid A biosynthesis acyltransferase</fullName>
    </submittedName>
</protein>
<dbReference type="Proteomes" id="UP000002420">
    <property type="component" value="Chromosome"/>
</dbReference>
<dbReference type="CDD" id="cd07984">
    <property type="entry name" value="LPLAT_LABLAT-like"/>
    <property type="match status" value="1"/>
</dbReference>
<evidence type="ECO:0000256" key="2">
    <source>
        <dbReference type="ARBA" id="ARBA00022475"/>
    </source>
</evidence>
<dbReference type="PANTHER" id="PTHR30606:SF9">
    <property type="entry name" value="LIPID A BIOSYNTHESIS LAUROYLTRANSFERASE"/>
    <property type="match status" value="1"/>
</dbReference>